<dbReference type="AlphaFoldDB" id="W0MYM2"/>
<dbReference type="HOGENOM" id="CLU_3366748_0_0_6"/>
<organism evidence="1 2">
    <name type="scientific">Pseudomonas syringae CC1557</name>
    <dbReference type="NCBI Taxonomy" id="1357279"/>
    <lineage>
        <taxon>Bacteria</taxon>
        <taxon>Pseudomonadati</taxon>
        <taxon>Pseudomonadota</taxon>
        <taxon>Gammaproteobacteria</taxon>
        <taxon>Pseudomonadales</taxon>
        <taxon>Pseudomonadaceae</taxon>
        <taxon>Pseudomonas</taxon>
        <taxon>Pseudomonas syringae</taxon>
    </lineage>
</organism>
<evidence type="ECO:0000313" key="1">
    <source>
        <dbReference type="EMBL" id="AHG43527.1"/>
    </source>
</evidence>
<dbReference type="Proteomes" id="UP000019089">
    <property type="component" value="Chromosome"/>
</dbReference>
<gene>
    <name evidence="1" type="ORF">N018_08140</name>
</gene>
<name>W0MYM2_PSESX</name>
<dbReference type="STRING" id="1357279.N018_08140"/>
<evidence type="ECO:0000313" key="2">
    <source>
        <dbReference type="Proteomes" id="UP000019089"/>
    </source>
</evidence>
<accession>W0MYM2</accession>
<proteinExistence type="predicted"/>
<protein>
    <submittedName>
        <fullName evidence="1">Uncharacterized protein</fullName>
    </submittedName>
</protein>
<dbReference type="EMBL" id="CP007014">
    <property type="protein sequence ID" value="AHG43527.1"/>
    <property type="molecule type" value="Genomic_DNA"/>
</dbReference>
<reference evidence="1 2" key="1">
    <citation type="submission" date="2013-12" db="EMBL/GenBank/DDBJ databases">
        <title>Interactions Between Genome Architecture and Virulence Genes in Pseudomonas syringae, strain CC1557 as a model.</title>
        <authorList>
            <person name="Baltrus D."/>
            <person name="Hockett K."/>
            <person name="Karlsrud E."/>
            <person name="Dougherty K."/>
            <person name="Nishimura M."/>
        </authorList>
    </citation>
    <scope>NUCLEOTIDE SEQUENCE [LARGE SCALE GENOMIC DNA]</scope>
    <source>
        <strain evidence="1 2">CC1557</strain>
    </source>
</reference>
<dbReference type="KEGG" id="psyr:N018_08140"/>
<sequence length="35" mass="3774">MAVTDEVCDVGQIITVDQVVRAHLRSFFGVARGLA</sequence>